<evidence type="ECO:0000313" key="3">
    <source>
        <dbReference type="EMBL" id="EKO15293.1"/>
    </source>
</evidence>
<gene>
    <name evidence="3" type="ORF">LEP1GSC081_1044</name>
</gene>
<accession>A0A0E2B2C7</accession>
<feature type="region of interest" description="Disordered" evidence="1">
    <location>
        <begin position="103"/>
        <end position="143"/>
    </location>
</feature>
<feature type="compositionally biased region" description="Pro residues" evidence="1">
    <location>
        <begin position="127"/>
        <end position="136"/>
    </location>
</feature>
<name>A0A0E2B2C7_9LEPT</name>
<evidence type="ECO:0000256" key="1">
    <source>
        <dbReference type="SAM" id="MobiDB-lite"/>
    </source>
</evidence>
<reference evidence="3 4" key="1">
    <citation type="submission" date="2012-10" db="EMBL/GenBank/DDBJ databases">
        <authorList>
            <person name="Harkins D.M."/>
            <person name="Durkin A.S."/>
            <person name="Brinkac L.M."/>
            <person name="Selengut J.D."/>
            <person name="Sanka R."/>
            <person name="DePew J."/>
            <person name="Purushe J."/>
            <person name="Peacock S.J."/>
            <person name="Thaipadungpanit J."/>
            <person name="Wuthiekanun V.W."/>
            <person name="Day N.P."/>
            <person name="Vinetz J.M."/>
            <person name="Sutton G.G."/>
            <person name="Nelson W.C."/>
            <person name="Fouts D.E."/>
        </authorList>
    </citation>
    <scope>NUCLEOTIDE SEQUENCE [LARGE SCALE GENOMIC DNA]</scope>
    <source>
        <strain evidence="3 4">H1</strain>
    </source>
</reference>
<proteinExistence type="predicted"/>
<dbReference type="Proteomes" id="UP000006253">
    <property type="component" value="Unassembled WGS sequence"/>
</dbReference>
<dbReference type="EMBL" id="AHMY02000048">
    <property type="protein sequence ID" value="EKO15293.1"/>
    <property type="molecule type" value="Genomic_DNA"/>
</dbReference>
<dbReference type="RefSeq" id="WP_004765861.1">
    <property type="nucleotide sequence ID" value="NZ_AHMY02000048.1"/>
</dbReference>
<evidence type="ECO:0000259" key="2">
    <source>
        <dbReference type="Pfam" id="PF18935"/>
    </source>
</evidence>
<protein>
    <recommendedName>
        <fullName evidence="2">DUF5683 domain-containing protein</fullName>
    </recommendedName>
</protein>
<dbReference type="Pfam" id="PF18935">
    <property type="entry name" value="DUF5683"/>
    <property type="match status" value="1"/>
</dbReference>
<comment type="caution">
    <text evidence="3">The sequence shown here is derived from an EMBL/GenBank/DDBJ whole genome shotgun (WGS) entry which is preliminary data.</text>
</comment>
<evidence type="ECO:0000313" key="4">
    <source>
        <dbReference type="Proteomes" id="UP000006253"/>
    </source>
</evidence>
<feature type="compositionally biased region" description="Basic and acidic residues" evidence="1">
    <location>
        <begin position="103"/>
        <end position="126"/>
    </location>
</feature>
<sequence length="327" mass="36664">MGRSVLKSSFEKLVLVFGILFIFIFSISAETVLLQEGGSYRGKVITQNQKSLTIQTKHGKHVISKKEILKVIYKDVSEEEEEKVRNAEIQRLEEEKLTKQRNLELKKQQEEEERLRREREAAEKNKPVPPPPPPPKKQPEVSRVGALARSVALPGWGQWASGRKFAAIIYPTLFLAAGYAVYENNRKYVVAKREYESYGNPYSNSSLALAALGMPNPELPPVITDPVVLHFYNQELSPYQDKREAVHKAYKNLQASIGVLAGIYVINLMDAFIFGGQISSTVGISNGATKGLIFDYNPMANSGSTNGGFTNGPTFESKYTFGYRYQF</sequence>
<feature type="domain" description="DUF5683" evidence="2">
    <location>
        <begin position="146"/>
        <end position="273"/>
    </location>
</feature>
<dbReference type="AlphaFoldDB" id="A0A0E2B2C7"/>
<dbReference type="InterPro" id="IPR043738">
    <property type="entry name" value="DUF5683"/>
</dbReference>
<dbReference type="NCBIfam" id="NF047433">
    <property type="entry name" value="Lepto_7_Nterm"/>
    <property type="match status" value="1"/>
</dbReference>
<organism evidence="3 4">
    <name type="scientific">Leptospira kirschneri str. H1</name>
    <dbReference type="NCBI Taxonomy" id="1049966"/>
    <lineage>
        <taxon>Bacteria</taxon>
        <taxon>Pseudomonadati</taxon>
        <taxon>Spirochaetota</taxon>
        <taxon>Spirochaetia</taxon>
        <taxon>Leptospirales</taxon>
        <taxon>Leptospiraceae</taxon>
        <taxon>Leptospira</taxon>
    </lineage>
</organism>